<dbReference type="AlphaFoldDB" id="A0A2J6TFQ2"/>
<gene>
    <name evidence="2" type="ORF">K444DRAFT_662803</name>
</gene>
<evidence type="ECO:0000313" key="3">
    <source>
        <dbReference type="Proteomes" id="UP000235371"/>
    </source>
</evidence>
<dbReference type="RefSeq" id="XP_024738737.1">
    <property type="nucleotide sequence ID" value="XM_024886747.1"/>
</dbReference>
<keyword evidence="3" id="KW-1185">Reference proteome</keyword>
<feature type="region of interest" description="Disordered" evidence="1">
    <location>
        <begin position="1"/>
        <end position="60"/>
    </location>
</feature>
<name>A0A2J6TFQ2_9HELO</name>
<protein>
    <submittedName>
        <fullName evidence="2">Uncharacterized protein</fullName>
    </submittedName>
</protein>
<dbReference type="GeneID" id="36594824"/>
<reference evidence="2 3" key="1">
    <citation type="submission" date="2016-04" db="EMBL/GenBank/DDBJ databases">
        <title>A degradative enzymes factory behind the ericoid mycorrhizal symbiosis.</title>
        <authorList>
            <consortium name="DOE Joint Genome Institute"/>
            <person name="Martino E."/>
            <person name="Morin E."/>
            <person name="Grelet G."/>
            <person name="Kuo A."/>
            <person name="Kohler A."/>
            <person name="Daghino S."/>
            <person name="Barry K."/>
            <person name="Choi C."/>
            <person name="Cichocki N."/>
            <person name="Clum A."/>
            <person name="Copeland A."/>
            <person name="Hainaut M."/>
            <person name="Haridas S."/>
            <person name="Labutti K."/>
            <person name="Lindquist E."/>
            <person name="Lipzen A."/>
            <person name="Khouja H.-R."/>
            <person name="Murat C."/>
            <person name="Ohm R."/>
            <person name="Olson A."/>
            <person name="Spatafora J."/>
            <person name="Veneault-Fourrey C."/>
            <person name="Henrissat B."/>
            <person name="Grigoriev I."/>
            <person name="Martin F."/>
            <person name="Perotto S."/>
        </authorList>
    </citation>
    <scope>NUCLEOTIDE SEQUENCE [LARGE SCALE GENOMIC DNA]</scope>
    <source>
        <strain evidence="2 3">E</strain>
    </source>
</reference>
<organism evidence="2 3">
    <name type="scientific">Hyaloscypha bicolor E</name>
    <dbReference type="NCBI Taxonomy" id="1095630"/>
    <lineage>
        <taxon>Eukaryota</taxon>
        <taxon>Fungi</taxon>
        <taxon>Dikarya</taxon>
        <taxon>Ascomycota</taxon>
        <taxon>Pezizomycotina</taxon>
        <taxon>Leotiomycetes</taxon>
        <taxon>Helotiales</taxon>
        <taxon>Hyaloscyphaceae</taxon>
        <taxon>Hyaloscypha</taxon>
        <taxon>Hyaloscypha bicolor</taxon>
    </lineage>
</organism>
<dbReference type="Proteomes" id="UP000235371">
    <property type="component" value="Unassembled WGS sequence"/>
</dbReference>
<proteinExistence type="predicted"/>
<dbReference type="InParanoid" id="A0A2J6TFQ2"/>
<dbReference type="EMBL" id="KZ613786">
    <property type="protein sequence ID" value="PMD61833.1"/>
    <property type="molecule type" value="Genomic_DNA"/>
</dbReference>
<sequence>MCSYSRPIMTSEPNPSRPSLHKNSPPIRPSEREQQHTHPGVSASPDVEGPPPNLLPSTSTSITTFLPAERNIALHLQEHANRSIRPPGLSTRCTVTCLCVRSGSGSPPAYSSKPPCAAPNLISNLSATPESVSVPINFCYPPIPIHTWSRTTPNSSFLLQPSPSGRQSTHARPRHNLHLHLVPACLSIAPRRTI</sequence>
<evidence type="ECO:0000313" key="2">
    <source>
        <dbReference type="EMBL" id="PMD61833.1"/>
    </source>
</evidence>
<evidence type="ECO:0000256" key="1">
    <source>
        <dbReference type="SAM" id="MobiDB-lite"/>
    </source>
</evidence>
<accession>A0A2J6TFQ2</accession>